<sequence length="267" mass="30688">MKEESIVNGRVRIQYQIRKGRGIPLIFLHGGMGSSCIWKLMEPDFIDMTSSIVFPDLRGHGLSDRPLSKDDYLLEKHVDDINKIIDHHRFKEVILIGHCLGAMVTATYVYYYPEKIRKLVLINPGCGVPWYISNKIIKNILSFICRKIIGANIIKSQKKRVDYFRFINTFDFNPKRIWADLKIMGTSSLANQFMALMEWDGTNYLKKINKPTLIIAGTKDLIFPPGETEKVWSLVPHAKLVYLKTNHVSVLNNTREVFAVLKAFIST</sequence>
<keyword evidence="1" id="KW-0812">Transmembrane</keyword>
<comment type="caution">
    <text evidence="3">The sequence shown here is derived from an EMBL/GenBank/DDBJ whole genome shotgun (WGS) entry which is preliminary data.</text>
</comment>
<keyword evidence="1" id="KW-0472">Membrane</keyword>
<dbReference type="InterPro" id="IPR050266">
    <property type="entry name" value="AB_hydrolase_sf"/>
</dbReference>
<dbReference type="GO" id="GO:0016020">
    <property type="term" value="C:membrane"/>
    <property type="evidence" value="ECO:0007669"/>
    <property type="project" value="TreeGrafter"/>
</dbReference>
<keyword evidence="1" id="KW-1133">Transmembrane helix</keyword>
<dbReference type="Proteomes" id="UP000178230">
    <property type="component" value="Unassembled WGS sequence"/>
</dbReference>
<dbReference type="EMBL" id="MFIY01000004">
    <property type="protein sequence ID" value="OGG00540.1"/>
    <property type="molecule type" value="Genomic_DNA"/>
</dbReference>
<evidence type="ECO:0000259" key="2">
    <source>
        <dbReference type="Pfam" id="PF00561"/>
    </source>
</evidence>
<proteinExistence type="predicted"/>
<evidence type="ECO:0000313" key="4">
    <source>
        <dbReference type="Proteomes" id="UP000178230"/>
    </source>
</evidence>
<reference evidence="3 4" key="1">
    <citation type="journal article" date="2016" name="Nat. Commun.">
        <title>Thousands of microbial genomes shed light on interconnected biogeochemical processes in an aquifer system.</title>
        <authorList>
            <person name="Anantharaman K."/>
            <person name="Brown C.T."/>
            <person name="Hug L.A."/>
            <person name="Sharon I."/>
            <person name="Castelle C.J."/>
            <person name="Probst A.J."/>
            <person name="Thomas B.C."/>
            <person name="Singh A."/>
            <person name="Wilkins M.J."/>
            <person name="Karaoz U."/>
            <person name="Brodie E.L."/>
            <person name="Williams K.H."/>
            <person name="Hubbard S.S."/>
            <person name="Banfield J.F."/>
        </authorList>
    </citation>
    <scope>NUCLEOTIDE SEQUENCE [LARGE SCALE GENOMIC DNA]</scope>
</reference>
<protein>
    <recommendedName>
        <fullName evidence="2">AB hydrolase-1 domain-containing protein</fullName>
    </recommendedName>
</protein>
<dbReference type="SUPFAM" id="SSF53474">
    <property type="entry name" value="alpha/beta-Hydrolases"/>
    <property type="match status" value="1"/>
</dbReference>
<evidence type="ECO:0000256" key="1">
    <source>
        <dbReference type="SAM" id="Phobius"/>
    </source>
</evidence>
<dbReference type="Gene3D" id="3.40.50.1820">
    <property type="entry name" value="alpha/beta hydrolase"/>
    <property type="match status" value="1"/>
</dbReference>
<feature type="domain" description="AB hydrolase-1" evidence="2">
    <location>
        <begin position="24"/>
        <end position="124"/>
    </location>
</feature>
<dbReference type="PRINTS" id="PR00111">
    <property type="entry name" value="ABHYDROLASE"/>
</dbReference>
<dbReference type="AlphaFoldDB" id="A0A1F5YK43"/>
<accession>A0A1F5YK43</accession>
<dbReference type="Pfam" id="PF00561">
    <property type="entry name" value="Abhydrolase_1"/>
    <property type="match status" value="1"/>
</dbReference>
<gene>
    <name evidence="3" type="ORF">A2Y99_04220</name>
</gene>
<name>A0A1F5YK43_9BACT</name>
<dbReference type="InterPro" id="IPR029058">
    <property type="entry name" value="AB_hydrolase_fold"/>
</dbReference>
<organism evidence="3 4">
    <name type="scientific">Candidatus Gottesmanbacteria bacterium RBG_13_37_7</name>
    <dbReference type="NCBI Taxonomy" id="1798369"/>
    <lineage>
        <taxon>Bacteria</taxon>
        <taxon>Candidatus Gottesmaniibacteriota</taxon>
    </lineage>
</organism>
<dbReference type="PANTHER" id="PTHR43798:SF24">
    <property type="entry name" value="CIS-3-ALKYL-4-ALKYLOXETAN-2-ONE DECARBOXYLASE"/>
    <property type="match status" value="1"/>
</dbReference>
<feature type="transmembrane region" description="Helical" evidence="1">
    <location>
        <begin position="93"/>
        <end position="111"/>
    </location>
</feature>
<dbReference type="InterPro" id="IPR000073">
    <property type="entry name" value="AB_hydrolase_1"/>
</dbReference>
<dbReference type="PANTHER" id="PTHR43798">
    <property type="entry name" value="MONOACYLGLYCEROL LIPASE"/>
    <property type="match status" value="1"/>
</dbReference>
<evidence type="ECO:0000313" key="3">
    <source>
        <dbReference type="EMBL" id="OGG00540.1"/>
    </source>
</evidence>